<feature type="domain" description="N-acetyltransferase" evidence="1">
    <location>
        <begin position="1"/>
        <end position="145"/>
    </location>
</feature>
<evidence type="ECO:0000259" key="1">
    <source>
        <dbReference type="PROSITE" id="PS51186"/>
    </source>
</evidence>
<reference evidence="2 3" key="1">
    <citation type="submission" date="2020-12" db="EMBL/GenBank/DDBJ databases">
        <title>Sphingomonas sp.</title>
        <authorList>
            <person name="Kim M.K."/>
        </authorList>
    </citation>
    <scope>NUCLEOTIDE SEQUENCE [LARGE SCALE GENOMIC DNA]</scope>
    <source>
        <strain evidence="2 3">BT552</strain>
    </source>
</reference>
<accession>A0ABS2D9S1</accession>
<protein>
    <submittedName>
        <fullName evidence="2">GNAT family N-acetyltransferase</fullName>
    </submittedName>
</protein>
<name>A0ABS2D9S1_9SPHN</name>
<dbReference type="RefSeq" id="WP_204199783.1">
    <property type="nucleotide sequence ID" value="NZ_JAFEMC010000004.1"/>
</dbReference>
<dbReference type="SUPFAM" id="SSF55729">
    <property type="entry name" value="Acyl-CoA N-acyltransferases (Nat)"/>
    <property type="match status" value="1"/>
</dbReference>
<proteinExistence type="predicted"/>
<evidence type="ECO:0000313" key="2">
    <source>
        <dbReference type="EMBL" id="MBM6577680.1"/>
    </source>
</evidence>
<organism evidence="2 3">
    <name type="scientific">Sphingomonas longa</name>
    <dbReference type="NCBI Taxonomy" id="2778730"/>
    <lineage>
        <taxon>Bacteria</taxon>
        <taxon>Pseudomonadati</taxon>
        <taxon>Pseudomonadota</taxon>
        <taxon>Alphaproteobacteria</taxon>
        <taxon>Sphingomonadales</taxon>
        <taxon>Sphingomonadaceae</taxon>
        <taxon>Sphingomonas</taxon>
    </lineage>
</organism>
<evidence type="ECO:0000313" key="3">
    <source>
        <dbReference type="Proteomes" id="UP000763641"/>
    </source>
</evidence>
<dbReference type="CDD" id="cd04301">
    <property type="entry name" value="NAT_SF"/>
    <property type="match status" value="1"/>
</dbReference>
<dbReference type="InterPro" id="IPR000182">
    <property type="entry name" value="GNAT_dom"/>
</dbReference>
<dbReference type="NCBIfam" id="NF040501">
    <property type="entry name" value="resist_ArsN2"/>
    <property type="match status" value="1"/>
</dbReference>
<comment type="caution">
    <text evidence="2">The sequence shown here is derived from an EMBL/GenBank/DDBJ whole genome shotgun (WGS) entry which is preliminary data.</text>
</comment>
<dbReference type="PROSITE" id="PS51186">
    <property type="entry name" value="GNAT"/>
    <property type="match status" value="1"/>
</dbReference>
<sequence>MTALRVTALDPDNLDGLRDALAASGLPVADLVDSGRAFFRFDDDAGPVGYGGLEGQGTDRLLRSLLVVADRRGDGLGRVMLGLLEARACELGVVRLHLLTNTAPPFFAASGYAAADRATAPASIASSREFIALCPVLAAYLVKAL</sequence>
<gene>
    <name evidence="2" type="ORF">ILT43_14960</name>
</gene>
<dbReference type="Gene3D" id="3.40.630.30">
    <property type="match status" value="1"/>
</dbReference>
<keyword evidence="3" id="KW-1185">Reference proteome</keyword>
<dbReference type="InterPro" id="IPR016181">
    <property type="entry name" value="Acyl_CoA_acyltransferase"/>
</dbReference>
<dbReference type="Proteomes" id="UP000763641">
    <property type="component" value="Unassembled WGS sequence"/>
</dbReference>
<dbReference type="EMBL" id="JAFEMC010000004">
    <property type="protein sequence ID" value="MBM6577680.1"/>
    <property type="molecule type" value="Genomic_DNA"/>
</dbReference>